<evidence type="ECO:0000256" key="1">
    <source>
        <dbReference type="SAM" id="SignalP"/>
    </source>
</evidence>
<dbReference type="AlphaFoldDB" id="C3XJ89"/>
<gene>
    <name evidence="2" type="ORF">HRAG_02135</name>
</gene>
<organism evidence="2 3">
    <name type="scientific">Helicobacter bilis ATCC 43879</name>
    <dbReference type="NCBI Taxonomy" id="613026"/>
    <lineage>
        <taxon>Bacteria</taxon>
        <taxon>Pseudomonadati</taxon>
        <taxon>Campylobacterota</taxon>
        <taxon>Epsilonproteobacteria</taxon>
        <taxon>Campylobacterales</taxon>
        <taxon>Helicobacteraceae</taxon>
        <taxon>Helicobacter</taxon>
    </lineage>
</organism>
<accession>C3XJ89</accession>
<feature type="signal peptide" evidence="1">
    <location>
        <begin position="1"/>
        <end position="20"/>
    </location>
</feature>
<proteinExistence type="predicted"/>
<dbReference type="HOGENOM" id="CLU_1592302_0_0_7"/>
<sequence>MKKFVAYLMVAILVFSSAYASVCNTNEKSSILQSWQEDWGNYEWGEDPQVNQYYVVETNGALRDMLRSCDITGLEQIFHRLGKDEIISFQRAEGSYLDIVLQEDINPLVVRFLLDNEIIVFKDLNPIDYKQLTTQKLQEAKTKGDSKAVENYEKIIKLLQEYKAK</sequence>
<evidence type="ECO:0000313" key="2">
    <source>
        <dbReference type="EMBL" id="EEO25078.1"/>
    </source>
</evidence>
<reference evidence="2 3" key="1">
    <citation type="journal article" date="2014" name="Genome Announc.">
        <title>Draft genome sequences of six enterohepatic helicobacter species isolated from humans and one from rhesus macaques.</title>
        <authorList>
            <person name="Shen Z."/>
            <person name="Sheh A."/>
            <person name="Young S.K."/>
            <person name="Abouelliel A."/>
            <person name="Ward D.V."/>
            <person name="Earl A.M."/>
            <person name="Fox J.G."/>
        </authorList>
    </citation>
    <scope>NUCLEOTIDE SEQUENCE [LARGE SCALE GENOMIC DNA]</scope>
    <source>
        <strain evidence="2 3">ATCC 43879</strain>
    </source>
</reference>
<dbReference type="OrthoDB" id="5328623at2"/>
<dbReference type="EMBL" id="ACDN02000043">
    <property type="protein sequence ID" value="EEO25078.1"/>
    <property type="molecule type" value="Genomic_DNA"/>
</dbReference>
<protein>
    <recommendedName>
        <fullName evidence="4">Bypass of forespore C C-terminal domain-containing protein</fullName>
    </recommendedName>
</protein>
<comment type="caution">
    <text evidence="2">The sequence shown here is derived from an EMBL/GenBank/DDBJ whole genome shotgun (WGS) entry which is preliminary data.</text>
</comment>
<name>C3XJ89_9HELI</name>
<keyword evidence="1" id="KW-0732">Signal</keyword>
<dbReference type="Proteomes" id="UP000005085">
    <property type="component" value="Unassembled WGS sequence"/>
</dbReference>
<keyword evidence="3" id="KW-1185">Reference proteome</keyword>
<feature type="chain" id="PRO_5002934471" description="Bypass of forespore C C-terminal domain-containing protein" evidence="1">
    <location>
        <begin position="21"/>
        <end position="165"/>
    </location>
</feature>
<evidence type="ECO:0000313" key="3">
    <source>
        <dbReference type="Proteomes" id="UP000005085"/>
    </source>
</evidence>
<evidence type="ECO:0008006" key="4">
    <source>
        <dbReference type="Google" id="ProtNLM"/>
    </source>
</evidence>
<dbReference type="RefSeq" id="WP_005220044.1">
    <property type="nucleotide sequence ID" value="NZ_KI392040.1"/>
</dbReference>